<name>A0ABU1BKL0_9BURK</name>
<protein>
    <submittedName>
        <fullName evidence="1">Uncharacterized protein</fullName>
    </submittedName>
</protein>
<dbReference type="EMBL" id="JAUYVH010000001">
    <property type="protein sequence ID" value="MDQ9169537.1"/>
    <property type="molecule type" value="Genomic_DNA"/>
</dbReference>
<evidence type="ECO:0000313" key="1">
    <source>
        <dbReference type="EMBL" id="MDQ9169537.1"/>
    </source>
</evidence>
<dbReference type="RefSeq" id="WP_338435438.1">
    <property type="nucleotide sequence ID" value="NZ_JAUYVH010000001.1"/>
</dbReference>
<accession>A0ABU1BKL0</accession>
<reference evidence="1 2" key="1">
    <citation type="submission" date="2023-08" db="EMBL/GenBank/DDBJ databases">
        <title>Oxalobacteraceae gen .nov., isolated from river sludge outside the plant.</title>
        <authorList>
            <person name="Zhao S.Y."/>
        </authorList>
    </citation>
    <scope>NUCLEOTIDE SEQUENCE [LARGE SCALE GENOMIC DNA]</scope>
    <source>
        <strain evidence="1 2">R-40</strain>
    </source>
</reference>
<comment type="caution">
    <text evidence="1">The sequence shown here is derived from an EMBL/GenBank/DDBJ whole genome shotgun (WGS) entry which is preliminary data.</text>
</comment>
<keyword evidence="2" id="KW-1185">Reference proteome</keyword>
<dbReference type="Proteomes" id="UP001225596">
    <property type="component" value="Unassembled WGS sequence"/>
</dbReference>
<proteinExistence type="predicted"/>
<gene>
    <name evidence="1" type="ORF">Q8A64_03835</name>
</gene>
<evidence type="ECO:0000313" key="2">
    <source>
        <dbReference type="Proteomes" id="UP001225596"/>
    </source>
</evidence>
<organism evidence="1 2">
    <name type="scientific">Keguizhuia sedimenti</name>
    <dbReference type="NCBI Taxonomy" id="3064264"/>
    <lineage>
        <taxon>Bacteria</taxon>
        <taxon>Pseudomonadati</taxon>
        <taxon>Pseudomonadota</taxon>
        <taxon>Betaproteobacteria</taxon>
        <taxon>Burkholderiales</taxon>
        <taxon>Oxalobacteraceae</taxon>
        <taxon>Keguizhuia</taxon>
    </lineage>
</organism>
<sequence length="77" mass="8633">MLNHPRRVQMEPTMEPTNSMVRAAIQQAVELGLLPRHGAQNEYDWALMKKVLGAALIAQGKPDSMPAPQKKELLEAW</sequence>